<sequence length="144" mass="15758">MKIKAACAMVALTFALAACATPPKQVSFKNSETYNLGKDETWERLLSYFTSNHVQIKTIEKDSGVIYAERSTIDASMADCGEAPLMAEIARTGTLNVFVRPKGGQTEVTVNSEFKVIRMFDNQTFTVACFSTGVLETSILASIR</sequence>
<keyword evidence="3" id="KW-1185">Reference proteome</keyword>
<evidence type="ECO:0000313" key="2">
    <source>
        <dbReference type="EMBL" id="RUM99436.1"/>
    </source>
</evidence>
<dbReference type="EMBL" id="RKST01000001">
    <property type="protein sequence ID" value="RUM99436.1"/>
    <property type="molecule type" value="Genomic_DNA"/>
</dbReference>
<evidence type="ECO:0000256" key="1">
    <source>
        <dbReference type="SAM" id="SignalP"/>
    </source>
</evidence>
<organism evidence="2 3">
    <name type="scientific">Borborobacter arsenicus</name>
    <dbReference type="NCBI Taxonomy" id="1851146"/>
    <lineage>
        <taxon>Bacteria</taxon>
        <taxon>Pseudomonadati</taxon>
        <taxon>Pseudomonadota</taxon>
        <taxon>Alphaproteobacteria</taxon>
        <taxon>Hyphomicrobiales</taxon>
        <taxon>Phyllobacteriaceae</taxon>
        <taxon>Borborobacter</taxon>
    </lineage>
</organism>
<accession>A0A432VBD9</accession>
<dbReference type="RefSeq" id="WP_128625676.1">
    <property type="nucleotide sequence ID" value="NZ_RKST01000001.1"/>
</dbReference>
<name>A0A432VBD9_9HYPH</name>
<protein>
    <submittedName>
        <fullName evidence="2">Uncharacterized protein</fullName>
    </submittedName>
</protein>
<feature type="chain" id="PRO_5019245194" evidence="1">
    <location>
        <begin position="21"/>
        <end position="144"/>
    </location>
</feature>
<comment type="caution">
    <text evidence="2">The sequence shown here is derived from an EMBL/GenBank/DDBJ whole genome shotgun (WGS) entry which is preliminary data.</text>
</comment>
<dbReference type="AlphaFoldDB" id="A0A432VBD9"/>
<keyword evidence="1" id="KW-0732">Signal</keyword>
<dbReference type="OrthoDB" id="7206639at2"/>
<evidence type="ECO:0000313" key="3">
    <source>
        <dbReference type="Proteomes" id="UP000281647"/>
    </source>
</evidence>
<feature type="signal peptide" evidence="1">
    <location>
        <begin position="1"/>
        <end position="20"/>
    </location>
</feature>
<dbReference type="PROSITE" id="PS51257">
    <property type="entry name" value="PROKAR_LIPOPROTEIN"/>
    <property type="match status" value="1"/>
</dbReference>
<dbReference type="Proteomes" id="UP000281647">
    <property type="component" value="Unassembled WGS sequence"/>
</dbReference>
<reference evidence="2 3" key="1">
    <citation type="submission" date="2018-11" db="EMBL/GenBank/DDBJ databases">
        <title>Pseudaminobacter arsenicus sp. nov., an arsenic-resistant bacterium isolated from arsenic-rich aquifers.</title>
        <authorList>
            <person name="Mu Y."/>
        </authorList>
    </citation>
    <scope>NUCLEOTIDE SEQUENCE [LARGE SCALE GENOMIC DNA]</scope>
    <source>
        <strain evidence="2 3">CB3</strain>
    </source>
</reference>
<gene>
    <name evidence="2" type="ORF">EET67_00535</name>
</gene>
<proteinExistence type="predicted"/>